<keyword evidence="7" id="KW-1278">Translocase</keyword>
<dbReference type="InterPro" id="IPR015856">
    <property type="entry name" value="ABC_transpr_CbiO/EcfA_su"/>
</dbReference>
<dbReference type="InterPro" id="IPR027417">
    <property type="entry name" value="P-loop_NTPase"/>
</dbReference>
<dbReference type="PROSITE" id="PS50893">
    <property type="entry name" value="ABC_TRANSPORTER_2"/>
    <property type="match status" value="2"/>
</dbReference>
<keyword evidence="11" id="KW-1185">Reference proteome</keyword>
<keyword evidence="8" id="KW-0472">Membrane</keyword>
<dbReference type="EMBL" id="BMAY01000014">
    <property type="protein sequence ID" value="GFZ27623.1"/>
    <property type="molecule type" value="Genomic_DNA"/>
</dbReference>
<feature type="domain" description="ABC transporter" evidence="9">
    <location>
        <begin position="4"/>
        <end position="224"/>
    </location>
</feature>
<dbReference type="Proteomes" id="UP000677218">
    <property type="component" value="Unassembled WGS sequence"/>
</dbReference>
<dbReference type="PANTHER" id="PTHR43553">
    <property type="entry name" value="HEAVY METAL TRANSPORTER"/>
    <property type="match status" value="1"/>
</dbReference>
<proteinExistence type="inferred from homology"/>
<dbReference type="AlphaFoldDB" id="A0A916QJC2"/>
<dbReference type="InterPro" id="IPR003439">
    <property type="entry name" value="ABC_transporter-like_ATP-bd"/>
</dbReference>
<evidence type="ECO:0000256" key="2">
    <source>
        <dbReference type="ARBA" id="ARBA00005417"/>
    </source>
</evidence>
<evidence type="ECO:0000256" key="3">
    <source>
        <dbReference type="ARBA" id="ARBA00022448"/>
    </source>
</evidence>
<keyword evidence="4" id="KW-1003">Cell membrane</keyword>
<comment type="subcellular location">
    <subcellularLocation>
        <location evidence="1">Cell membrane</location>
        <topology evidence="1">Peripheral membrane protein</topology>
    </subcellularLocation>
</comment>
<comment type="caution">
    <text evidence="10">The sequence shown here is derived from an EMBL/GenBank/DDBJ whole genome shotgun (WGS) entry which is preliminary data.</text>
</comment>
<dbReference type="GO" id="GO:0005524">
    <property type="term" value="F:ATP binding"/>
    <property type="evidence" value="ECO:0007669"/>
    <property type="project" value="UniProtKB-KW"/>
</dbReference>
<dbReference type="RefSeq" id="WP_371870191.1">
    <property type="nucleotide sequence ID" value="NZ_BMAY01000014.1"/>
</dbReference>
<evidence type="ECO:0000256" key="7">
    <source>
        <dbReference type="ARBA" id="ARBA00022967"/>
    </source>
</evidence>
<evidence type="ECO:0000256" key="8">
    <source>
        <dbReference type="ARBA" id="ARBA00023136"/>
    </source>
</evidence>
<evidence type="ECO:0000259" key="9">
    <source>
        <dbReference type="PROSITE" id="PS50893"/>
    </source>
</evidence>
<organism evidence="10 11">
    <name type="scientific">Lactobacillus corticis</name>
    <dbReference type="NCBI Taxonomy" id="2201249"/>
    <lineage>
        <taxon>Bacteria</taxon>
        <taxon>Bacillati</taxon>
        <taxon>Bacillota</taxon>
        <taxon>Bacilli</taxon>
        <taxon>Lactobacillales</taxon>
        <taxon>Lactobacillaceae</taxon>
        <taxon>Lactobacillus</taxon>
    </lineage>
</organism>
<evidence type="ECO:0000256" key="6">
    <source>
        <dbReference type="ARBA" id="ARBA00022840"/>
    </source>
</evidence>
<reference evidence="10" key="1">
    <citation type="submission" date="2020-08" db="EMBL/GenBank/DDBJ databases">
        <title>Taxonomic study for Lactobacillus species isolated from hardwood bark.</title>
        <authorList>
            <person name="Tohno M."/>
            <person name="Tanizawa Y."/>
        </authorList>
    </citation>
    <scope>NUCLEOTIDE SEQUENCE</scope>
    <source>
        <strain evidence="10">B40</strain>
    </source>
</reference>
<dbReference type="PROSITE" id="PS00211">
    <property type="entry name" value="ABC_TRANSPORTER_1"/>
    <property type="match status" value="2"/>
</dbReference>
<dbReference type="InterPro" id="IPR050095">
    <property type="entry name" value="ECF_ABC_transporter_ATP-bd"/>
</dbReference>
<keyword evidence="6 10" id="KW-0067">ATP-binding</keyword>
<feature type="domain" description="ABC transporter" evidence="9">
    <location>
        <begin position="228"/>
        <end position="445"/>
    </location>
</feature>
<accession>A0A916QJC2</accession>
<dbReference type="CDD" id="cd03225">
    <property type="entry name" value="ABC_cobalt_CbiO_domain1"/>
    <property type="match status" value="2"/>
</dbReference>
<dbReference type="InterPro" id="IPR017871">
    <property type="entry name" value="ABC_transporter-like_CS"/>
</dbReference>
<dbReference type="PANTHER" id="PTHR43553:SF27">
    <property type="entry name" value="ENERGY-COUPLING FACTOR TRANSPORTER ATP-BINDING PROTEIN ECFA2"/>
    <property type="match status" value="1"/>
</dbReference>
<dbReference type="GO" id="GO:0043190">
    <property type="term" value="C:ATP-binding cassette (ABC) transporter complex"/>
    <property type="evidence" value="ECO:0007669"/>
    <property type="project" value="TreeGrafter"/>
</dbReference>
<name>A0A916QJC2_9LACO</name>
<keyword evidence="5" id="KW-0547">Nucleotide-binding</keyword>
<evidence type="ECO:0000313" key="11">
    <source>
        <dbReference type="Proteomes" id="UP000677218"/>
    </source>
</evidence>
<dbReference type="SUPFAM" id="SSF52540">
    <property type="entry name" value="P-loop containing nucleoside triphosphate hydrolases"/>
    <property type="match status" value="2"/>
</dbReference>
<gene>
    <name evidence="10" type="primary">ecfA_2</name>
    <name evidence="10" type="ORF">LCB40_15030</name>
</gene>
<dbReference type="InterPro" id="IPR003593">
    <property type="entry name" value="AAA+_ATPase"/>
</dbReference>
<dbReference type="GO" id="GO:0042626">
    <property type="term" value="F:ATPase-coupled transmembrane transporter activity"/>
    <property type="evidence" value="ECO:0007669"/>
    <property type="project" value="TreeGrafter"/>
</dbReference>
<dbReference type="GO" id="GO:0016887">
    <property type="term" value="F:ATP hydrolysis activity"/>
    <property type="evidence" value="ECO:0007669"/>
    <property type="project" value="InterPro"/>
</dbReference>
<keyword evidence="3" id="KW-0813">Transport</keyword>
<dbReference type="SMART" id="SM00382">
    <property type="entry name" value="AAA"/>
    <property type="match status" value="2"/>
</dbReference>
<evidence type="ECO:0000256" key="4">
    <source>
        <dbReference type="ARBA" id="ARBA00022475"/>
    </source>
</evidence>
<sequence>MTELAVKNLSFNYDNAPSLINNLSLTWPIGDFSLLIGPTGCGKSTLMKLLADLLQPQQGKICRQGRVGMMFQDAGEQFTMATPRDEIIFALENLQVSPQKYPARLDYAVATTQIGNLLDQEIVTMSGGQKQRVALAVLLAMNTDILLLDEPFASVDPEGRQFLIAKLSQLQQAGKTIIISDHLLDDYADVVQHVFSFSKQGVTELGEAEKKQLFQPSPQVYGHFATEVETSCFTLTQTQLTTNQLILDQEHLQLAKGKITLITGKNGVGKTSLFRALSKLMPYTGNISYEGSELSQLKARTYLQEVAQVFQTATDQFLRVTVGEELALSKQRRNAFYTDKRIQQVLEEMNLADKLDQSVYTLSGGQKKLLQLLIMLITNHRVLLIDEPLSGLDAHACQLAVKLIKENQTALQQSILIISHQTRLLLPICDYHLEFANQRLVYREV</sequence>
<dbReference type="Gene3D" id="3.40.50.300">
    <property type="entry name" value="P-loop containing nucleotide triphosphate hydrolases"/>
    <property type="match status" value="2"/>
</dbReference>
<comment type="similarity">
    <text evidence="2">Belongs to the ABC transporter superfamily.</text>
</comment>
<evidence type="ECO:0000256" key="1">
    <source>
        <dbReference type="ARBA" id="ARBA00004202"/>
    </source>
</evidence>
<protein>
    <submittedName>
        <fullName evidence="10">Energy-coupling factor transporter ATP-binding protein</fullName>
    </submittedName>
</protein>
<evidence type="ECO:0000313" key="10">
    <source>
        <dbReference type="EMBL" id="GFZ27623.1"/>
    </source>
</evidence>
<dbReference type="Pfam" id="PF00005">
    <property type="entry name" value="ABC_tran"/>
    <property type="match status" value="2"/>
</dbReference>
<evidence type="ECO:0000256" key="5">
    <source>
        <dbReference type="ARBA" id="ARBA00022741"/>
    </source>
</evidence>